<evidence type="ECO:0000256" key="3">
    <source>
        <dbReference type="ARBA" id="ARBA00023306"/>
    </source>
</evidence>
<dbReference type="Proteomes" id="UP000515158">
    <property type="component" value="Unplaced"/>
</dbReference>
<sequence>MTLQVSTVPQRATFGSCRVFAVNGQSENLNGIRVKKAVTSTTTLGVKRSALGEIGNKVVGRSNSVATLKPGALPGQGEFVKPIQRSNSTRSIINVKPPKDFVRPLPRPNITSRVKRTVSNTSVASVVLPAPQSQPSVKEEDAAVQREDFIEDVDKADENNPLLVADYVFEIYEYLYSLEEKYPIKKGFLHEQSISPRMRAVLVDWLVDVQLQYHLLQETLYLAVQILDRYLQAVPTVGKRYLQLVGVAAMYVACKYEEVYMPDIGDFVFITDNAYDKQQLLSMEVQIVKTLEFQFSRPISLTFLRRFSKVVEANPIHHCFSKFFLELAMMEYSLCHVRPSLIAAAALYISLCICELNKKTGPQNWDAKMVHYSTYKLPQVEECAKALAAVIVQSSTWKYEAVKKKYSNSKMMKVALRQELTSECVIRLSEGKSPFP</sequence>
<dbReference type="InterPro" id="IPR013763">
    <property type="entry name" value="Cyclin-like_dom"/>
</dbReference>
<dbReference type="InterPro" id="IPR048258">
    <property type="entry name" value="Cyclins_cyclin-box"/>
</dbReference>
<name>A0A6P8ZC81_THRPL</name>
<dbReference type="SMART" id="SM00385">
    <property type="entry name" value="CYCLIN"/>
    <property type="match status" value="2"/>
</dbReference>
<dbReference type="InterPro" id="IPR046965">
    <property type="entry name" value="Cyclin_A/B-like"/>
</dbReference>
<evidence type="ECO:0000313" key="8">
    <source>
        <dbReference type="RefSeq" id="XP_034246062.1"/>
    </source>
</evidence>
<reference evidence="8" key="1">
    <citation type="submission" date="2025-08" db="UniProtKB">
        <authorList>
            <consortium name="RefSeq"/>
        </authorList>
    </citation>
    <scope>IDENTIFICATION</scope>
    <source>
        <tissue evidence="8">Total insect</tissue>
    </source>
</reference>
<dbReference type="SUPFAM" id="SSF47954">
    <property type="entry name" value="Cyclin-like"/>
    <property type="match status" value="2"/>
</dbReference>
<feature type="domain" description="Cyclin-like" evidence="5">
    <location>
        <begin position="302"/>
        <end position="389"/>
    </location>
</feature>
<keyword evidence="7" id="KW-1185">Reference proteome</keyword>
<dbReference type="RefSeq" id="XP_034246062.1">
    <property type="nucleotide sequence ID" value="XM_034390171.1"/>
</dbReference>
<comment type="similarity">
    <text evidence="4">Belongs to the cyclin family.</text>
</comment>
<evidence type="ECO:0000256" key="2">
    <source>
        <dbReference type="ARBA" id="ARBA00023127"/>
    </source>
</evidence>
<evidence type="ECO:0000259" key="6">
    <source>
        <dbReference type="SMART" id="SM01332"/>
    </source>
</evidence>
<protein>
    <submittedName>
        <fullName evidence="8">G2/mitotic-specific cyclin-B2-like isoform X1</fullName>
    </submittedName>
</protein>
<organism evidence="8">
    <name type="scientific">Thrips palmi</name>
    <name type="common">Melon thrips</name>
    <dbReference type="NCBI Taxonomy" id="161013"/>
    <lineage>
        <taxon>Eukaryota</taxon>
        <taxon>Metazoa</taxon>
        <taxon>Ecdysozoa</taxon>
        <taxon>Arthropoda</taxon>
        <taxon>Hexapoda</taxon>
        <taxon>Insecta</taxon>
        <taxon>Pterygota</taxon>
        <taxon>Neoptera</taxon>
        <taxon>Paraneoptera</taxon>
        <taxon>Thysanoptera</taxon>
        <taxon>Terebrantia</taxon>
        <taxon>Thripoidea</taxon>
        <taxon>Thripidae</taxon>
        <taxon>Thrips</taxon>
    </lineage>
</organism>
<dbReference type="Gene3D" id="1.10.472.10">
    <property type="entry name" value="Cyclin-like"/>
    <property type="match status" value="2"/>
</dbReference>
<dbReference type="InterPro" id="IPR039361">
    <property type="entry name" value="Cyclin"/>
</dbReference>
<dbReference type="AlphaFoldDB" id="A0A6P8ZC81"/>
<keyword evidence="3" id="KW-0131">Cell cycle</keyword>
<dbReference type="GO" id="GO:0005634">
    <property type="term" value="C:nucleus"/>
    <property type="evidence" value="ECO:0007669"/>
    <property type="project" value="UniProtKB-ARBA"/>
</dbReference>
<feature type="domain" description="Cyclin-like" evidence="5">
    <location>
        <begin position="204"/>
        <end position="289"/>
    </location>
</feature>
<evidence type="ECO:0000256" key="1">
    <source>
        <dbReference type="ARBA" id="ARBA00022618"/>
    </source>
</evidence>
<dbReference type="InterPro" id="IPR006671">
    <property type="entry name" value="Cyclin_N"/>
</dbReference>
<proteinExistence type="inferred from homology"/>
<dbReference type="GO" id="GO:0016538">
    <property type="term" value="F:cyclin-dependent protein serine/threonine kinase regulator activity"/>
    <property type="evidence" value="ECO:0007669"/>
    <property type="project" value="InterPro"/>
</dbReference>
<gene>
    <name evidence="8" type="primary">LOC117648028</name>
</gene>
<dbReference type="Pfam" id="PF00134">
    <property type="entry name" value="Cyclin_N"/>
    <property type="match status" value="1"/>
</dbReference>
<evidence type="ECO:0000259" key="5">
    <source>
        <dbReference type="SMART" id="SM00385"/>
    </source>
</evidence>
<dbReference type="PROSITE" id="PS00292">
    <property type="entry name" value="CYCLINS"/>
    <property type="match status" value="1"/>
</dbReference>
<dbReference type="GeneID" id="117648028"/>
<keyword evidence="2 4" id="KW-0195">Cyclin</keyword>
<dbReference type="Pfam" id="PF02984">
    <property type="entry name" value="Cyclin_C"/>
    <property type="match status" value="1"/>
</dbReference>
<evidence type="ECO:0000313" key="7">
    <source>
        <dbReference type="Proteomes" id="UP000515158"/>
    </source>
</evidence>
<dbReference type="OrthoDB" id="5590282at2759"/>
<dbReference type="InterPro" id="IPR004367">
    <property type="entry name" value="Cyclin_C-dom"/>
</dbReference>
<accession>A0A6P8ZC81</accession>
<dbReference type="SMART" id="SM01332">
    <property type="entry name" value="Cyclin_C"/>
    <property type="match status" value="1"/>
</dbReference>
<dbReference type="PIRSF" id="PIRSF001771">
    <property type="entry name" value="Cyclin_A_B_D_E"/>
    <property type="match status" value="1"/>
</dbReference>
<feature type="domain" description="Cyclin C-terminal" evidence="6">
    <location>
        <begin position="298"/>
        <end position="420"/>
    </location>
</feature>
<evidence type="ECO:0000256" key="4">
    <source>
        <dbReference type="RuleBase" id="RU000383"/>
    </source>
</evidence>
<keyword evidence="1" id="KW-0132">Cell division</keyword>
<dbReference type="GO" id="GO:0044772">
    <property type="term" value="P:mitotic cell cycle phase transition"/>
    <property type="evidence" value="ECO:0007669"/>
    <property type="project" value="InterPro"/>
</dbReference>
<dbReference type="FunFam" id="1.10.472.10:FF:000001">
    <property type="entry name" value="G2/mitotic-specific cyclin"/>
    <property type="match status" value="1"/>
</dbReference>
<dbReference type="FunCoup" id="A0A6P8ZC81">
    <property type="interactions" value="624"/>
</dbReference>
<dbReference type="InParanoid" id="A0A6P8ZC81"/>
<dbReference type="CDD" id="cd20507">
    <property type="entry name" value="CYCLIN_CCNB1-like_rpt1"/>
    <property type="match status" value="1"/>
</dbReference>
<dbReference type="KEGG" id="tpal:117648028"/>
<dbReference type="CDD" id="cd20509">
    <property type="entry name" value="CYCLIN_CCNB1-like_rpt2"/>
    <property type="match status" value="1"/>
</dbReference>
<dbReference type="PANTHER" id="PTHR10177">
    <property type="entry name" value="CYCLINS"/>
    <property type="match status" value="1"/>
</dbReference>
<dbReference type="InterPro" id="IPR036915">
    <property type="entry name" value="Cyclin-like_sf"/>
</dbReference>
<dbReference type="GO" id="GO:0051301">
    <property type="term" value="P:cell division"/>
    <property type="evidence" value="ECO:0007669"/>
    <property type="project" value="UniProtKB-KW"/>
</dbReference>